<dbReference type="STRING" id="933852.A0A0C2X6B9"/>
<keyword evidence="3" id="KW-1185">Reference proteome</keyword>
<dbReference type="AlphaFoldDB" id="A0A0C2X6B9"/>
<dbReference type="HOGENOM" id="CLU_028286_1_0_1"/>
<name>A0A0C2X6B9_SERVB</name>
<dbReference type="InterPro" id="IPR005303">
    <property type="entry name" value="MOCOS_middle"/>
</dbReference>
<evidence type="ECO:0000313" key="3">
    <source>
        <dbReference type="Proteomes" id="UP000054097"/>
    </source>
</evidence>
<dbReference type="Pfam" id="PF03476">
    <property type="entry name" value="MOSC_N"/>
    <property type="match status" value="1"/>
</dbReference>
<sequence length="335" mass="37103">MKVTRIFVHPIKSCKGTSVQSSEYTPQGLKYDRMFVIVDKETHNMYTARDVPKMVLIHPQVHPDTDAATGGALEIRFPEDSGIDTIQVALQPNDKLLDTWPRLEDVQIWSSTTDAHVAPALEGSSSEDPSLALSRYLDRDVLLVYKGRTTRYFTNDKMNLKGPTAFQDGYPILIATEESLRDVETKVDLSASGAEGWAIPGVVNGGWNGDIAMERFRPNIVLEGSGTPYAEEEWEEIGFHRAPDAENEQGEGGASSPYGRLVCISKCTRCRLPNIDPENGVQHAHVPYKVLAKYRRVDTVKKALPCFGINSVACESGVYKVGDVVRVRKMMNVTS</sequence>
<dbReference type="InterPro" id="IPR005302">
    <property type="entry name" value="MoCF_Sase_C"/>
</dbReference>
<dbReference type="GO" id="GO:0003824">
    <property type="term" value="F:catalytic activity"/>
    <property type="evidence" value="ECO:0007669"/>
    <property type="project" value="InterPro"/>
</dbReference>
<dbReference type="Pfam" id="PF03473">
    <property type="entry name" value="MOSC"/>
    <property type="match status" value="1"/>
</dbReference>
<gene>
    <name evidence="2" type="ORF">M408DRAFT_61227</name>
</gene>
<organism evidence="2 3">
    <name type="scientific">Serendipita vermifera MAFF 305830</name>
    <dbReference type="NCBI Taxonomy" id="933852"/>
    <lineage>
        <taxon>Eukaryota</taxon>
        <taxon>Fungi</taxon>
        <taxon>Dikarya</taxon>
        <taxon>Basidiomycota</taxon>
        <taxon>Agaricomycotina</taxon>
        <taxon>Agaricomycetes</taxon>
        <taxon>Sebacinales</taxon>
        <taxon>Serendipitaceae</taxon>
        <taxon>Serendipita</taxon>
    </lineage>
</organism>
<dbReference type="PANTHER" id="PTHR14237">
    <property type="entry name" value="MOLYBDOPTERIN COFACTOR SULFURASE MOSC"/>
    <property type="match status" value="1"/>
</dbReference>
<reference evidence="3" key="2">
    <citation type="submission" date="2015-01" db="EMBL/GenBank/DDBJ databases">
        <title>Evolutionary Origins and Diversification of the Mycorrhizal Mutualists.</title>
        <authorList>
            <consortium name="DOE Joint Genome Institute"/>
            <consortium name="Mycorrhizal Genomics Consortium"/>
            <person name="Kohler A."/>
            <person name="Kuo A."/>
            <person name="Nagy L.G."/>
            <person name="Floudas D."/>
            <person name="Copeland A."/>
            <person name="Barry K.W."/>
            <person name="Cichocki N."/>
            <person name="Veneault-Fourrey C."/>
            <person name="LaButti K."/>
            <person name="Lindquist E.A."/>
            <person name="Lipzen A."/>
            <person name="Lundell T."/>
            <person name="Morin E."/>
            <person name="Murat C."/>
            <person name="Riley R."/>
            <person name="Ohm R."/>
            <person name="Sun H."/>
            <person name="Tunlid A."/>
            <person name="Henrissat B."/>
            <person name="Grigoriev I.V."/>
            <person name="Hibbett D.S."/>
            <person name="Martin F."/>
        </authorList>
    </citation>
    <scope>NUCLEOTIDE SEQUENCE [LARGE SCALE GENOMIC DNA]</scope>
    <source>
        <strain evidence="3">MAFF 305830</strain>
    </source>
</reference>
<accession>A0A0C2X6B9</accession>
<reference evidence="2 3" key="1">
    <citation type="submission" date="2014-04" db="EMBL/GenBank/DDBJ databases">
        <authorList>
            <consortium name="DOE Joint Genome Institute"/>
            <person name="Kuo A."/>
            <person name="Zuccaro A."/>
            <person name="Kohler A."/>
            <person name="Nagy L.G."/>
            <person name="Floudas D."/>
            <person name="Copeland A."/>
            <person name="Barry K.W."/>
            <person name="Cichocki N."/>
            <person name="Veneault-Fourrey C."/>
            <person name="LaButti K."/>
            <person name="Lindquist E.A."/>
            <person name="Lipzen A."/>
            <person name="Lundell T."/>
            <person name="Morin E."/>
            <person name="Murat C."/>
            <person name="Sun H."/>
            <person name="Tunlid A."/>
            <person name="Henrissat B."/>
            <person name="Grigoriev I.V."/>
            <person name="Hibbett D.S."/>
            <person name="Martin F."/>
            <person name="Nordberg H.P."/>
            <person name="Cantor M.N."/>
            <person name="Hua S.X."/>
        </authorList>
    </citation>
    <scope>NUCLEOTIDE SEQUENCE [LARGE SCALE GENOMIC DNA]</scope>
    <source>
        <strain evidence="2 3">MAFF 305830</strain>
    </source>
</reference>
<dbReference type="GO" id="GO:0030151">
    <property type="term" value="F:molybdenum ion binding"/>
    <property type="evidence" value="ECO:0007669"/>
    <property type="project" value="InterPro"/>
</dbReference>
<evidence type="ECO:0000313" key="2">
    <source>
        <dbReference type="EMBL" id="KIM33598.1"/>
    </source>
</evidence>
<feature type="domain" description="MOSC" evidence="1">
    <location>
        <begin position="147"/>
        <end position="328"/>
    </location>
</feature>
<dbReference type="PROSITE" id="PS51340">
    <property type="entry name" value="MOSC"/>
    <property type="match status" value="1"/>
</dbReference>
<dbReference type="Proteomes" id="UP000054097">
    <property type="component" value="Unassembled WGS sequence"/>
</dbReference>
<protein>
    <recommendedName>
        <fullName evidence="1">MOSC domain-containing protein</fullName>
    </recommendedName>
</protein>
<dbReference type="PANTHER" id="PTHR14237:SF19">
    <property type="entry name" value="MITOCHONDRIAL AMIDOXIME REDUCING COMPONENT 1"/>
    <property type="match status" value="1"/>
</dbReference>
<dbReference type="GO" id="GO:0030170">
    <property type="term" value="F:pyridoxal phosphate binding"/>
    <property type="evidence" value="ECO:0007669"/>
    <property type="project" value="InterPro"/>
</dbReference>
<dbReference type="SUPFAM" id="SSF141673">
    <property type="entry name" value="MOSC N-terminal domain-like"/>
    <property type="match status" value="1"/>
</dbReference>
<dbReference type="OrthoDB" id="17255at2759"/>
<evidence type="ECO:0000259" key="1">
    <source>
        <dbReference type="PROSITE" id="PS51340"/>
    </source>
</evidence>
<dbReference type="EMBL" id="KN824278">
    <property type="protein sequence ID" value="KIM33598.1"/>
    <property type="molecule type" value="Genomic_DNA"/>
</dbReference>
<proteinExistence type="predicted"/>